<dbReference type="GO" id="GO:0005886">
    <property type="term" value="C:plasma membrane"/>
    <property type="evidence" value="ECO:0007669"/>
    <property type="project" value="UniProtKB-SubCell"/>
</dbReference>
<name>A0A285CWV3_9BACI</name>
<dbReference type="RefSeq" id="WP_097159085.1">
    <property type="nucleotide sequence ID" value="NZ_JBEPMQ010000004.1"/>
</dbReference>
<evidence type="ECO:0000256" key="1">
    <source>
        <dbReference type="ARBA" id="ARBA00004651"/>
    </source>
</evidence>
<feature type="transmembrane region" description="Helical" evidence="7">
    <location>
        <begin position="74"/>
        <end position="94"/>
    </location>
</feature>
<dbReference type="InterPro" id="IPR050882">
    <property type="entry name" value="Prepilin_peptidase/N-MTase"/>
</dbReference>
<keyword evidence="6 7" id="KW-0472">Membrane</keyword>
<evidence type="ECO:0000313" key="11">
    <source>
        <dbReference type="Proteomes" id="UP000219546"/>
    </source>
</evidence>
<feature type="transmembrane region" description="Helical" evidence="7">
    <location>
        <begin position="179"/>
        <end position="209"/>
    </location>
</feature>
<feature type="transmembrane region" description="Helical" evidence="7">
    <location>
        <begin position="127"/>
        <end position="144"/>
    </location>
</feature>
<evidence type="ECO:0000259" key="9">
    <source>
        <dbReference type="Pfam" id="PF06750"/>
    </source>
</evidence>
<dbReference type="PANTHER" id="PTHR30487">
    <property type="entry name" value="TYPE 4 PREPILIN-LIKE PROTEINS LEADER PEPTIDE-PROCESSING ENZYME"/>
    <property type="match status" value="1"/>
</dbReference>
<dbReference type="InterPro" id="IPR010627">
    <property type="entry name" value="Prepilin_pept_A24_N"/>
</dbReference>
<dbReference type="Pfam" id="PF01478">
    <property type="entry name" value="Peptidase_A24"/>
    <property type="match status" value="1"/>
</dbReference>
<protein>
    <submittedName>
        <fullName evidence="10">Type 4 prepilin peptidase 1</fullName>
    </submittedName>
</protein>
<comment type="subcellular location">
    <subcellularLocation>
        <location evidence="1">Cell membrane</location>
        <topology evidence="1">Multi-pass membrane protein</topology>
    </subcellularLocation>
</comment>
<feature type="transmembrane region" description="Helical" evidence="7">
    <location>
        <begin position="6"/>
        <end position="23"/>
    </location>
</feature>
<evidence type="ECO:0000256" key="4">
    <source>
        <dbReference type="ARBA" id="ARBA00022692"/>
    </source>
</evidence>
<dbReference type="InterPro" id="IPR000045">
    <property type="entry name" value="Prepilin_IV_endopep_pep"/>
</dbReference>
<evidence type="ECO:0000256" key="3">
    <source>
        <dbReference type="ARBA" id="ARBA00022475"/>
    </source>
</evidence>
<comment type="similarity">
    <text evidence="2">Belongs to the peptidase A24 family.</text>
</comment>
<dbReference type="Proteomes" id="UP000219546">
    <property type="component" value="Unassembled WGS sequence"/>
</dbReference>
<proteinExistence type="inferred from homology"/>
<reference evidence="10 11" key="1">
    <citation type="submission" date="2017-08" db="EMBL/GenBank/DDBJ databases">
        <authorList>
            <person name="de Groot N.N."/>
        </authorList>
    </citation>
    <scope>NUCLEOTIDE SEQUENCE [LARGE SCALE GENOMIC DNA]</scope>
    <source>
        <strain evidence="10 11">JC228</strain>
    </source>
</reference>
<organism evidence="10 11">
    <name type="scientific">Bacillus oleivorans</name>
    <dbReference type="NCBI Taxonomy" id="1448271"/>
    <lineage>
        <taxon>Bacteria</taxon>
        <taxon>Bacillati</taxon>
        <taxon>Bacillota</taxon>
        <taxon>Bacilli</taxon>
        <taxon>Bacillales</taxon>
        <taxon>Bacillaceae</taxon>
        <taxon>Bacillus</taxon>
    </lineage>
</organism>
<sequence>MDVVYAIFFLILGLLLGSFYNVVGLRVPIKQSIVYPNSHCPHCHNELGPLELVPVLSYLFLGGKCKSCNAPISILYPFIELLTGLLFMYAYLYFGFSNELVVSFLLISLLSIIIVTDLTYMLIPNKILFYFLIFFLIYRIFSPLDPWWNPYAAGAGAALFLLFIAIISKGGMGGGDIKLFFVIGIALGFPNVLLTFFMASIIGALVGIMGILLGRIKKRQAIPFGPFIALGALLSLFYGEQIMQWYFHILW</sequence>
<keyword evidence="3" id="KW-1003">Cell membrane</keyword>
<keyword evidence="4 7" id="KW-0812">Transmembrane</keyword>
<dbReference type="OrthoDB" id="9789291at2"/>
<evidence type="ECO:0000313" key="10">
    <source>
        <dbReference type="EMBL" id="SNX71548.1"/>
    </source>
</evidence>
<dbReference type="Pfam" id="PF06750">
    <property type="entry name" value="A24_N_bact"/>
    <property type="match status" value="1"/>
</dbReference>
<keyword evidence="11" id="KW-1185">Reference proteome</keyword>
<evidence type="ECO:0000256" key="2">
    <source>
        <dbReference type="ARBA" id="ARBA00005801"/>
    </source>
</evidence>
<gene>
    <name evidence="10" type="ORF">SAMN05877753_105291</name>
</gene>
<dbReference type="GO" id="GO:0006465">
    <property type="term" value="P:signal peptide processing"/>
    <property type="evidence" value="ECO:0007669"/>
    <property type="project" value="TreeGrafter"/>
</dbReference>
<dbReference type="GO" id="GO:0004190">
    <property type="term" value="F:aspartic-type endopeptidase activity"/>
    <property type="evidence" value="ECO:0007669"/>
    <property type="project" value="InterPro"/>
</dbReference>
<evidence type="ECO:0000256" key="5">
    <source>
        <dbReference type="ARBA" id="ARBA00022989"/>
    </source>
</evidence>
<accession>A0A285CWV3</accession>
<evidence type="ECO:0000256" key="7">
    <source>
        <dbReference type="SAM" id="Phobius"/>
    </source>
</evidence>
<dbReference type="EMBL" id="OAOP01000005">
    <property type="protein sequence ID" value="SNX71548.1"/>
    <property type="molecule type" value="Genomic_DNA"/>
</dbReference>
<dbReference type="AlphaFoldDB" id="A0A285CWV3"/>
<feature type="domain" description="Prepilin type IV endopeptidase peptidase" evidence="8">
    <location>
        <begin position="104"/>
        <end position="208"/>
    </location>
</feature>
<feature type="domain" description="Prepilin peptidase A24 N-terminal" evidence="9">
    <location>
        <begin position="11"/>
        <end position="94"/>
    </location>
</feature>
<feature type="transmembrane region" description="Helical" evidence="7">
    <location>
        <begin position="221"/>
        <end position="239"/>
    </location>
</feature>
<feature type="transmembrane region" description="Helical" evidence="7">
    <location>
        <begin position="100"/>
        <end position="120"/>
    </location>
</feature>
<feature type="transmembrane region" description="Helical" evidence="7">
    <location>
        <begin position="150"/>
        <end position="167"/>
    </location>
</feature>
<evidence type="ECO:0000259" key="8">
    <source>
        <dbReference type="Pfam" id="PF01478"/>
    </source>
</evidence>
<keyword evidence="5 7" id="KW-1133">Transmembrane helix</keyword>
<dbReference type="Gene3D" id="1.20.120.1220">
    <property type="match status" value="1"/>
</dbReference>
<dbReference type="PANTHER" id="PTHR30487:SF0">
    <property type="entry name" value="PREPILIN LEADER PEPTIDASE_N-METHYLTRANSFERASE-RELATED"/>
    <property type="match status" value="1"/>
</dbReference>
<evidence type="ECO:0000256" key="6">
    <source>
        <dbReference type="ARBA" id="ARBA00023136"/>
    </source>
</evidence>